<dbReference type="OrthoDB" id="6475849at2759"/>
<dbReference type="InterPro" id="IPR008753">
    <property type="entry name" value="Peptidase_M13_N"/>
</dbReference>
<organism evidence="2 3">
    <name type="scientific">Paramuricea clavata</name>
    <name type="common">Red gorgonian</name>
    <name type="synonym">Violescent sea-whip</name>
    <dbReference type="NCBI Taxonomy" id="317549"/>
    <lineage>
        <taxon>Eukaryota</taxon>
        <taxon>Metazoa</taxon>
        <taxon>Cnidaria</taxon>
        <taxon>Anthozoa</taxon>
        <taxon>Octocorallia</taxon>
        <taxon>Malacalcyonacea</taxon>
        <taxon>Plexauridae</taxon>
        <taxon>Paramuricea</taxon>
    </lineage>
</organism>
<dbReference type="Pfam" id="PF05649">
    <property type="entry name" value="Peptidase_M13_N"/>
    <property type="match status" value="1"/>
</dbReference>
<dbReference type="PROSITE" id="PS51885">
    <property type="entry name" value="NEPRILYSIN"/>
    <property type="match status" value="1"/>
</dbReference>
<feature type="non-terminal residue" evidence="2">
    <location>
        <position position="1"/>
    </location>
</feature>
<dbReference type="GO" id="GO:0005886">
    <property type="term" value="C:plasma membrane"/>
    <property type="evidence" value="ECO:0007669"/>
    <property type="project" value="TreeGrafter"/>
</dbReference>
<sequence>MDTPSQKENGSKKATYNHTSQITLVQPKSSDGRHWSVFEKVLLALVLLFFVGFLIFVVLYATTEAATTTKEAKDKQADDDDRCYSADCVAVSAKIISSMNFSADPCDNFYNYACGGWERDNDIPDTESSWGQFDILNLANDNVLKKLVKDPKTKLIYKDNAAVQKAFKYYETCMNRSRINDQGAQPLIDLIADYHSWNVTGNGTWREESWNFTTAMIAIQRKWYANPFFAISTGADYYNSTVNVIELDQSGLGMTKDNYLNNGTDDEKIRQAYKKLMVDIVALLGAEGDDVERQMMEVFDFESKIAE</sequence>
<dbReference type="InterPro" id="IPR042089">
    <property type="entry name" value="Peptidase_M13_dom_2"/>
</dbReference>
<keyword evidence="3" id="KW-1185">Reference proteome</keyword>
<proteinExistence type="predicted"/>
<dbReference type="Gene3D" id="1.10.1380.10">
    <property type="entry name" value="Neutral endopeptidase , domain2"/>
    <property type="match status" value="1"/>
</dbReference>
<dbReference type="PANTHER" id="PTHR11733:SF240">
    <property type="entry name" value="GH14155P-RELATED"/>
    <property type="match status" value="1"/>
</dbReference>
<evidence type="ECO:0000313" key="3">
    <source>
        <dbReference type="Proteomes" id="UP001152795"/>
    </source>
</evidence>
<dbReference type="GO" id="GO:0004222">
    <property type="term" value="F:metalloendopeptidase activity"/>
    <property type="evidence" value="ECO:0007669"/>
    <property type="project" value="InterPro"/>
</dbReference>
<dbReference type="AlphaFoldDB" id="A0A7D9HXQ8"/>
<evidence type="ECO:0000313" key="2">
    <source>
        <dbReference type="EMBL" id="CAB3992483.1"/>
    </source>
</evidence>
<dbReference type="GO" id="GO:0016485">
    <property type="term" value="P:protein processing"/>
    <property type="evidence" value="ECO:0007669"/>
    <property type="project" value="TreeGrafter"/>
</dbReference>
<reference evidence="2" key="1">
    <citation type="submission" date="2020-04" db="EMBL/GenBank/DDBJ databases">
        <authorList>
            <person name="Alioto T."/>
            <person name="Alioto T."/>
            <person name="Gomez Garrido J."/>
        </authorList>
    </citation>
    <scope>NUCLEOTIDE SEQUENCE</scope>
    <source>
        <strain evidence="2">A484AB</strain>
    </source>
</reference>
<gene>
    <name evidence="2" type="ORF">PACLA_8A075588</name>
</gene>
<protein>
    <submittedName>
        <fullName evidence="2">Endothelin-converting enzyme homolog isoform X1</fullName>
    </submittedName>
</protein>
<dbReference type="SUPFAM" id="SSF55486">
    <property type="entry name" value="Metalloproteases ('zincins'), catalytic domain"/>
    <property type="match status" value="1"/>
</dbReference>
<dbReference type="Proteomes" id="UP001152795">
    <property type="component" value="Unassembled WGS sequence"/>
</dbReference>
<comment type="caution">
    <text evidence="2">The sequence shown here is derived from an EMBL/GenBank/DDBJ whole genome shotgun (WGS) entry which is preliminary data.</text>
</comment>
<name>A0A7D9HXQ8_PARCT</name>
<dbReference type="PANTHER" id="PTHR11733">
    <property type="entry name" value="ZINC METALLOPROTEASE FAMILY M13 NEPRILYSIN-RELATED"/>
    <property type="match status" value="1"/>
</dbReference>
<dbReference type="InterPro" id="IPR000718">
    <property type="entry name" value="Peptidase_M13"/>
</dbReference>
<feature type="domain" description="Peptidase M13 N-terminal" evidence="1">
    <location>
        <begin position="105"/>
        <end position="307"/>
    </location>
</feature>
<dbReference type="EMBL" id="CACRXK020002061">
    <property type="protein sequence ID" value="CAB3992483.1"/>
    <property type="molecule type" value="Genomic_DNA"/>
</dbReference>
<evidence type="ECO:0000259" key="1">
    <source>
        <dbReference type="Pfam" id="PF05649"/>
    </source>
</evidence>
<accession>A0A7D9HXQ8</accession>